<organism evidence="1">
    <name type="scientific">Anguilla anguilla</name>
    <name type="common">European freshwater eel</name>
    <name type="synonym">Muraena anguilla</name>
    <dbReference type="NCBI Taxonomy" id="7936"/>
    <lineage>
        <taxon>Eukaryota</taxon>
        <taxon>Metazoa</taxon>
        <taxon>Chordata</taxon>
        <taxon>Craniata</taxon>
        <taxon>Vertebrata</taxon>
        <taxon>Euteleostomi</taxon>
        <taxon>Actinopterygii</taxon>
        <taxon>Neopterygii</taxon>
        <taxon>Teleostei</taxon>
        <taxon>Anguilliformes</taxon>
        <taxon>Anguillidae</taxon>
        <taxon>Anguilla</taxon>
    </lineage>
</organism>
<protein>
    <submittedName>
        <fullName evidence="1">Uncharacterized protein</fullName>
    </submittedName>
</protein>
<name>A0A0E9QFS5_ANGAN</name>
<reference evidence="1" key="1">
    <citation type="submission" date="2014-11" db="EMBL/GenBank/DDBJ databases">
        <authorList>
            <person name="Amaro Gonzalez C."/>
        </authorList>
    </citation>
    <scope>NUCLEOTIDE SEQUENCE</scope>
</reference>
<accession>A0A0E9QFS5</accession>
<dbReference type="AlphaFoldDB" id="A0A0E9QFS5"/>
<reference evidence="1" key="2">
    <citation type="journal article" date="2015" name="Fish Shellfish Immunol.">
        <title>Early steps in the European eel (Anguilla anguilla)-Vibrio vulnificus interaction in the gills: Role of the RtxA13 toxin.</title>
        <authorList>
            <person name="Callol A."/>
            <person name="Pajuelo D."/>
            <person name="Ebbesson L."/>
            <person name="Teles M."/>
            <person name="MacKenzie S."/>
            <person name="Amaro C."/>
        </authorList>
    </citation>
    <scope>NUCLEOTIDE SEQUENCE</scope>
</reference>
<sequence>MVVERDTSQLSLGNNKTKVHNFFYYSVFSMYFKTDFSKPKFPTIKVHPNCQLATIDRP</sequence>
<proteinExistence type="predicted"/>
<dbReference type="EMBL" id="GBXM01092928">
    <property type="protein sequence ID" value="JAH15649.1"/>
    <property type="molecule type" value="Transcribed_RNA"/>
</dbReference>
<evidence type="ECO:0000313" key="1">
    <source>
        <dbReference type="EMBL" id="JAH15649.1"/>
    </source>
</evidence>